<sequence>MAEEARNAFSNVSEDGTTPIIDPPLARRKGRTKMNCNKARTVKATRKEEKKAYELGVFEVNPKEKVLEAPLTKSEIRELLKHCIASNRQVNIGGHCLWSLSILGVFTHHLWLEAAGYLGYAFQIIFQVCAGAVVLTDCIYWLLIYPLFTPNVYKLRFIYAAGCWYAFYQCCYSAWRRDSEFSAVPFLQICIFCALYMHICRIPVARPYVCLKVVALSLPGYFIQICSLAVLDGWCDSSPLLWSLCLGDSNEVLVSKIIQVIE</sequence>
<evidence type="ECO:0000256" key="1">
    <source>
        <dbReference type="SAM" id="MobiDB-lite"/>
    </source>
</evidence>
<comment type="caution">
    <text evidence="3">The sequence shown here is derived from an EMBL/GenBank/DDBJ whole genome shotgun (WGS) entry which is preliminary data.</text>
</comment>
<evidence type="ECO:0000313" key="4">
    <source>
        <dbReference type="Proteomes" id="UP001152561"/>
    </source>
</evidence>
<protein>
    <submittedName>
        <fullName evidence="3">Uncharacterized protein</fullName>
    </submittedName>
</protein>
<evidence type="ECO:0000313" key="3">
    <source>
        <dbReference type="EMBL" id="KAJ8551919.1"/>
    </source>
</evidence>
<reference evidence="4" key="1">
    <citation type="journal article" date="2023" name="Proc. Natl. Acad. Sci. U.S.A.">
        <title>Genomic and structural basis for evolution of tropane alkaloid biosynthesis.</title>
        <authorList>
            <person name="Wanga Y.-J."/>
            <person name="Taina T."/>
            <person name="Yua J.-Y."/>
            <person name="Lia J."/>
            <person name="Xua B."/>
            <person name="Chenc J."/>
            <person name="D'Auriad J.C."/>
            <person name="Huanga J.-P."/>
            <person name="Huanga S.-X."/>
        </authorList>
    </citation>
    <scope>NUCLEOTIDE SEQUENCE [LARGE SCALE GENOMIC DNA]</scope>
    <source>
        <strain evidence="4">cv. KIB-2019</strain>
    </source>
</reference>
<feature type="region of interest" description="Disordered" evidence="1">
    <location>
        <begin position="1"/>
        <end position="27"/>
    </location>
</feature>
<accession>A0A9Q1RDU8</accession>
<organism evidence="3 4">
    <name type="scientific">Anisodus acutangulus</name>
    <dbReference type="NCBI Taxonomy" id="402998"/>
    <lineage>
        <taxon>Eukaryota</taxon>
        <taxon>Viridiplantae</taxon>
        <taxon>Streptophyta</taxon>
        <taxon>Embryophyta</taxon>
        <taxon>Tracheophyta</taxon>
        <taxon>Spermatophyta</taxon>
        <taxon>Magnoliopsida</taxon>
        <taxon>eudicotyledons</taxon>
        <taxon>Gunneridae</taxon>
        <taxon>Pentapetalae</taxon>
        <taxon>asterids</taxon>
        <taxon>lamiids</taxon>
        <taxon>Solanales</taxon>
        <taxon>Solanaceae</taxon>
        <taxon>Solanoideae</taxon>
        <taxon>Hyoscyameae</taxon>
        <taxon>Anisodus</taxon>
    </lineage>
</organism>
<keyword evidence="4" id="KW-1185">Reference proteome</keyword>
<name>A0A9Q1RDU8_9SOLA</name>
<dbReference type="AlphaFoldDB" id="A0A9Q1RDU8"/>
<dbReference type="OrthoDB" id="10636636at2759"/>
<dbReference type="Proteomes" id="UP001152561">
    <property type="component" value="Unassembled WGS sequence"/>
</dbReference>
<evidence type="ECO:0000256" key="2">
    <source>
        <dbReference type="SAM" id="Phobius"/>
    </source>
</evidence>
<gene>
    <name evidence="3" type="ORF">K7X08_028362</name>
</gene>
<keyword evidence="2" id="KW-0472">Membrane</keyword>
<feature type="transmembrane region" description="Helical" evidence="2">
    <location>
        <begin position="90"/>
        <end position="112"/>
    </location>
</feature>
<feature type="transmembrane region" description="Helical" evidence="2">
    <location>
        <begin position="181"/>
        <end position="197"/>
    </location>
</feature>
<proteinExistence type="predicted"/>
<keyword evidence="2" id="KW-0812">Transmembrane</keyword>
<feature type="transmembrane region" description="Helical" evidence="2">
    <location>
        <begin position="124"/>
        <end position="145"/>
    </location>
</feature>
<feature type="transmembrane region" description="Helical" evidence="2">
    <location>
        <begin position="209"/>
        <end position="231"/>
    </location>
</feature>
<feature type="transmembrane region" description="Helical" evidence="2">
    <location>
        <begin position="157"/>
        <end position="175"/>
    </location>
</feature>
<keyword evidence="2" id="KW-1133">Transmembrane helix</keyword>
<dbReference type="EMBL" id="JAJAGQ010000010">
    <property type="protein sequence ID" value="KAJ8551919.1"/>
    <property type="molecule type" value="Genomic_DNA"/>
</dbReference>